<dbReference type="GO" id="GO:0004034">
    <property type="term" value="F:aldose 1-epimerase activity"/>
    <property type="evidence" value="ECO:0007669"/>
    <property type="project" value="TreeGrafter"/>
</dbReference>
<dbReference type="PANTHER" id="PTHR10091:SF0">
    <property type="entry name" value="GALACTOSE MUTAROTASE"/>
    <property type="match status" value="1"/>
</dbReference>
<reference evidence="2" key="1">
    <citation type="submission" date="2013-09" db="EMBL/GenBank/DDBJ databases">
        <title>Corchorus olitorius genome sequencing.</title>
        <authorList>
            <person name="Alam M."/>
            <person name="Haque M.S."/>
            <person name="Islam M.S."/>
            <person name="Emdad E.M."/>
            <person name="Islam M.M."/>
            <person name="Ahmed B."/>
            <person name="Halim A."/>
            <person name="Hossen Q.M.M."/>
            <person name="Hossain M.Z."/>
            <person name="Ahmed R."/>
            <person name="Khan M.M."/>
            <person name="Islam R."/>
            <person name="Rashid M.M."/>
            <person name="Khan S.A."/>
            <person name="Rahman M.S."/>
            <person name="Alam M."/>
            <person name="Yahiya A.S."/>
            <person name="Khan M.S."/>
            <person name="Azam M.S."/>
            <person name="Haque T."/>
            <person name="Lashkar M.Z.H."/>
            <person name="Akhand A.I."/>
            <person name="Morshed G."/>
            <person name="Roy S."/>
            <person name="Uddin K.S."/>
            <person name="Rabeya T."/>
            <person name="Hossain A.S."/>
            <person name="Chowdhury A."/>
            <person name="Snigdha A.R."/>
            <person name="Mortoza M.S."/>
            <person name="Matin S.A."/>
            <person name="Hoque S.M.E."/>
            <person name="Islam M.K."/>
            <person name="Roy D.K."/>
            <person name="Haider R."/>
            <person name="Moosa M.M."/>
            <person name="Elias S.M."/>
            <person name="Hasan A.M."/>
            <person name="Jahan S."/>
            <person name="Shafiuddin M."/>
            <person name="Mahmood N."/>
            <person name="Shommy N.S."/>
        </authorList>
    </citation>
    <scope>NUCLEOTIDE SEQUENCE [LARGE SCALE GENOMIC DNA]</scope>
    <source>
        <strain evidence="2">cv. O-4</strain>
    </source>
</reference>
<dbReference type="STRING" id="93759.A0A1R3HLZ8"/>
<dbReference type="EMBL" id="AWUE01019826">
    <property type="protein sequence ID" value="OMO71328.1"/>
    <property type="molecule type" value="Genomic_DNA"/>
</dbReference>
<dbReference type="AlphaFoldDB" id="A0A1R3HLZ8"/>
<gene>
    <name evidence="1" type="ORF">COLO4_28295</name>
</gene>
<dbReference type="Gene3D" id="2.70.98.10">
    <property type="match status" value="1"/>
</dbReference>
<dbReference type="InterPro" id="IPR008183">
    <property type="entry name" value="Aldose_1/G6P_1-epimerase"/>
</dbReference>
<dbReference type="OrthoDB" id="274691at2759"/>
<dbReference type="GO" id="GO:0030246">
    <property type="term" value="F:carbohydrate binding"/>
    <property type="evidence" value="ECO:0007669"/>
    <property type="project" value="InterPro"/>
</dbReference>
<name>A0A1R3HLZ8_9ROSI</name>
<proteinExistence type="predicted"/>
<dbReference type="GO" id="GO:0033499">
    <property type="term" value="P:galactose catabolic process via UDP-galactose, Leloir pathway"/>
    <property type="evidence" value="ECO:0007669"/>
    <property type="project" value="TreeGrafter"/>
</dbReference>
<dbReference type="Proteomes" id="UP000187203">
    <property type="component" value="Unassembled WGS sequence"/>
</dbReference>
<dbReference type="SUPFAM" id="SSF74650">
    <property type="entry name" value="Galactose mutarotase-like"/>
    <property type="match status" value="1"/>
</dbReference>
<sequence>MRGFGFVSSLSYFKVVINLFKDFVYYIEPWYGTTTKYKNDATCFGVFVGRVANRIGGANFTFNGTENKLKANELMKGKLHGGPKGYGDVIWNVRKYKNNGYQPSIRFSYDSYDGEKENLEMKDVREMSES</sequence>
<accession>A0A1R3HLZ8</accession>
<evidence type="ECO:0000313" key="2">
    <source>
        <dbReference type="Proteomes" id="UP000187203"/>
    </source>
</evidence>
<organism evidence="1 2">
    <name type="scientific">Corchorus olitorius</name>
    <dbReference type="NCBI Taxonomy" id="93759"/>
    <lineage>
        <taxon>Eukaryota</taxon>
        <taxon>Viridiplantae</taxon>
        <taxon>Streptophyta</taxon>
        <taxon>Embryophyta</taxon>
        <taxon>Tracheophyta</taxon>
        <taxon>Spermatophyta</taxon>
        <taxon>Magnoliopsida</taxon>
        <taxon>eudicotyledons</taxon>
        <taxon>Gunneridae</taxon>
        <taxon>Pentapetalae</taxon>
        <taxon>rosids</taxon>
        <taxon>malvids</taxon>
        <taxon>Malvales</taxon>
        <taxon>Malvaceae</taxon>
        <taxon>Grewioideae</taxon>
        <taxon>Apeibeae</taxon>
        <taxon>Corchorus</taxon>
    </lineage>
</organism>
<dbReference type="GO" id="GO:0006006">
    <property type="term" value="P:glucose metabolic process"/>
    <property type="evidence" value="ECO:0007669"/>
    <property type="project" value="TreeGrafter"/>
</dbReference>
<dbReference type="PANTHER" id="PTHR10091">
    <property type="entry name" value="ALDOSE-1-EPIMERASE"/>
    <property type="match status" value="1"/>
</dbReference>
<dbReference type="InterPro" id="IPR011013">
    <property type="entry name" value="Gal_mutarotase_sf_dom"/>
</dbReference>
<evidence type="ECO:0000313" key="1">
    <source>
        <dbReference type="EMBL" id="OMO71328.1"/>
    </source>
</evidence>
<dbReference type="InterPro" id="IPR014718">
    <property type="entry name" value="GH-type_carb-bd"/>
</dbReference>
<keyword evidence="2" id="KW-1185">Reference proteome</keyword>
<protein>
    <submittedName>
        <fullName evidence="1">Aldose 1-/Glucose-6-phosphate 1-epimerase</fullName>
    </submittedName>
</protein>
<comment type="caution">
    <text evidence="1">The sequence shown here is derived from an EMBL/GenBank/DDBJ whole genome shotgun (WGS) entry which is preliminary data.</text>
</comment>
<dbReference type="Pfam" id="PF01263">
    <property type="entry name" value="Aldose_epim"/>
    <property type="match status" value="1"/>
</dbReference>